<gene>
    <name evidence="2" type="ORF">CWB98_14905</name>
</gene>
<evidence type="ECO:0000313" key="2">
    <source>
        <dbReference type="EMBL" id="TMP36034.1"/>
    </source>
</evidence>
<evidence type="ECO:0000313" key="3">
    <source>
        <dbReference type="Proteomes" id="UP000306719"/>
    </source>
</evidence>
<organism evidence="2 3">
    <name type="scientific">Pseudoalteromonas rubra</name>
    <dbReference type="NCBI Taxonomy" id="43658"/>
    <lineage>
        <taxon>Bacteria</taxon>
        <taxon>Pseudomonadati</taxon>
        <taxon>Pseudomonadota</taxon>
        <taxon>Gammaproteobacteria</taxon>
        <taxon>Alteromonadales</taxon>
        <taxon>Pseudoalteromonadaceae</taxon>
        <taxon>Pseudoalteromonas</taxon>
    </lineage>
</organism>
<evidence type="ECO:0000256" key="1">
    <source>
        <dbReference type="SAM" id="SignalP"/>
    </source>
</evidence>
<sequence>MKRFVALMKLTLLISCALWSAQSYSQREISIEASLTIEPTYLEESLVKGREVVNQMVKSGVFSPEPQERFDYLNFHFPEKETRVLGYQLVYFNYEYADKYIGCCINPGAAVVLRLPSNEDDAYLQSVTTAISQEAITFICQGKYKR</sequence>
<dbReference type="Proteomes" id="UP000306719">
    <property type="component" value="Unassembled WGS sequence"/>
</dbReference>
<comment type="caution">
    <text evidence="2">The sequence shown here is derived from an EMBL/GenBank/DDBJ whole genome shotgun (WGS) entry which is preliminary data.</text>
</comment>
<dbReference type="AlphaFoldDB" id="A0A5S3WYD6"/>
<keyword evidence="1" id="KW-0732">Signal</keyword>
<name>A0A5S3WYD6_9GAMM</name>
<protein>
    <submittedName>
        <fullName evidence="2">Uncharacterized protein</fullName>
    </submittedName>
</protein>
<proteinExistence type="predicted"/>
<dbReference type="EMBL" id="PNCJ01000019">
    <property type="protein sequence ID" value="TMP36034.1"/>
    <property type="molecule type" value="Genomic_DNA"/>
</dbReference>
<reference evidence="2 3" key="1">
    <citation type="submission" date="2018-01" db="EMBL/GenBank/DDBJ databases">
        <authorList>
            <person name="Paulsen S."/>
            <person name="Gram L.K."/>
        </authorList>
    </citation>
    <scope>NUCLEOTIDE SEQUENCE [LARGE SCALE GENOMIC DNA]</scope>
    <source>
        <strain evidence="2 3">S2599</strain>
    </source>
</reference>
<reference evidence="3" key="2">
    <citation type="submission" date="2019-06" db="EMBL/GenBank/DDBJ databases">
        <title>Co-occurence of chitin degradation, pigmentation and bioactivity in marine Pseudoalteromonas.</title>
        <authorList>
            <person name="Sonnenschein E.C."/>
            <person name="Bech P.K."/>
        </authorList>
    </citation>
    <scope>NUCLEOTIDE SEQUENCE [LARGE SCALE GENOMIC DNA]</scope>
    <source>
        <strain evidence="3">S2599</strain>
    </source>
</reference>
<feature type="chain" id="PRO_5024439197" evidence="1">
    <location>
        <begin position="26"/>
        <end position="146"/>
    </location>
</feature>
<feature type="signal peptide" evidence="1">
    <location>
        <begin position="1"/>
        <end position="25"/>
    </location>
</feature>
<accession>A0A5S3WYD6</accession>